<sequence>MTANPIFVTSAAPRSGTMLLQRLISSSQNGICYGENTGERLRQICEFAHQEMVAIQEHEPRHEAEWANVFEGNYDFWMVSLDLPGEFGKHALVGAVTFYRQHFDEATRQIDKEVWATTVPSLNFSQIVKIADLISDLKCIYMYRNVYDVIRSQKAENWIVNEERLVKACNRWVQNTDVIAALMKKDFQNLPSMLHVVRYEDLIENRDATIAGIEAFGGLRGIKPEVADTPVDIREPASDPGTTPERADRETAELTPEETGIIRAICGNRMQDLYPGHDPERR</sequence>
<name>A0A939EG85_9HYPH</name>
<evidence type="ECO:0000313" key="2">
    <source>
        <dbReference type="EMBL" id="MBN9672423.1"/>
    </source>
</evidence>
<evidence type="ECO:0000313" key="3">
    <source>
        <dbReference type="Proteomes" id="UP000664096"/>
    </source>
</evidence>
<dbReference type="SUPFAM" id="SSF52540">
    <property type="entry name" value="P-loop containing nucleoside triphosphate hydrolases"/>
    <property type="match status" value="1"/>
</dbReference>
<dbReference type="Pfam" id="PF13469">
    <property type="entry name" value="Sulfotransfer_3"/>
    <property type="match status" value="1"/>
</dbReference>
<organism evidence="2 3">
    <name type="scientific">Roseibium aggregatum</name>
    <dbReference type="NCBI Taxonomy" id="187304"/>
    <lineage>
        <taxon>Bacteria</taxon>
        <taxon>Pseudomonadati</taxon>
        <taxon>Pseudomonadota</taxon>
        <taxon>Alphaproteobacteria</taxon>
        <taxon>Hyphomicrobiales</taxon>
        <taxon>Stappiaceae</taxon>
        <taxon>Roseibium</taxon>
    </lineage>
</organism>
<feature type="compositionally biased region" description="Basic and acidic residues" evidence="1">
    <location>
        <begin position="227"/>
        <end position="237"/>
    </location>
</feature>
<dbReference type="EMBL" id="JAEKJZ010000004">
    <property type="protein sequence ID" value="MBN9672423.1"/>
    <property type="molecule type" value="Genomic_DNA"/>
</dbReference>
<dbReference type="AlphaFoldDB" id="A0A939EG85"/>
<gene>
    <name evidence="2" type="ORF">JF539_18865</name>
</gene>
<comment type="caution">
    <text evidence="2">The sequence shown here is derived from an EMBL/GenBank/DDBJ whole genome shotgun (WGS) entry which is preliminary data.</text>
</comment>
<protein>
    <submittedName>
        <fullName evidence="2">Sulfotransferase</fullName>
    </submittedName>
</protein>
<dbReference type="InterPro" id="IPR027417">
    <property type="entry name" value="P-loop_NTPase"/>
</dbReference>
<reference evidence="2" key="1">
    <citation type="submission" date="2020-12" db="EMBL/GenBank/DDBJ databases">
        <title>Oil enriched cultivation method for isolating marine PHA-producing bacteria.</title>
        <authorList>
            <person name="Zheng W."/>
            <person name="Yu S."/>
            <person name="Huang Y."/>
        </authorList>
    </citation>
    <scope>NUCLEOTIDE SEQUENCE</scope>
    <source>
        <strain evidence="2">SY-2-12</strain>
    </source>
</reference>
<proteinExistence type="predicted"/>
<evidence type="ECO:0000256" key="1">
    <source>
        <dbReference type="SAM" id="MobiDB-lite"/>
    </source>
</evidence>
<dbReference type="RefSeq" id="WP_207142265.1">
    <property type="nucleotide sequence ID" value="NZ_JAEKJZ010000004.1"/>
</dbReference>
<accession>A0A939EG85</accession>
<feature type="region of interest" description="Disordered" evidence="1">
    <location>
        <begin position="227"/>
        <end position="260"/>
    </location>
</feature>
<dbReference type="Gene3D" id="3.40.50.300">
    <property type="entry name" value="P-loop containing nucleotide triphosphate hydrolases"/>
    <property type="match status" value="1"/>
</dbReference>
<dbReference type="Proteomes" id="UP000664096">
    <property type="component" value="Unassembled WGS sequence"/>
</dbReference>